<evidence type="ECO:0000256" key="1">
    <source>
        <dbReference type="SAM" id="Phobius"/>
    </source>
</evidence>
<keyword evidence="1" id="KW-0472">Membrane</keyword>
<feature type="transmembrane region" description="Helical" evidence="1">
    <location>
        <begin position="6"/>
        <end position="26"/>
    </location>
</feature>
<gene>
    <name evidence="2" type="ORF">E5987_08625</name>
</gene>
<proteinExistence type="predicted"/>
<dbReference type="EMBL" id="WSRP01000026">
    <property type="protein sequence ID" value="MVX57265.1"/>
    <property type="molecule type" value="Genomic_DNA"/>
</dbReference>
<dbReference type="RefSeq" id="WP_160335691.1">
    <property type="nucleotide sequence ID" value="NZ_CALPCR010000013.1"/>
</dbReference>
<dbReference type="AlphaFoldDB" id="A0A6L6YHN5"/>
<evidence type="ECO:0000313" key="2">
    <source>
        <dbReference type="EMBL" id="MVX57265.1"/>
    </source>
</evidence>
<keyword evidence="3" id="KW-1185">Reference proteome</keyword>
<accession>A0A6L6YHN5</accession>
<organism evidence="2 3">
    <name type="scientific">Parasutterella muris</name>
    <dbReference type="NCBI Taxonomy" id="2565572"/>
    <lineage>
        <taxon>Bacteria</taxon>
        <taxon>Pseudomonadati</taxon>
        <taxon>Pseudomonadota</taxon>
        <taxon>Betaproteobacteria</taxon>
        <taxon>Burkholderiales</taxon>
        <taxon>Sutterellaceae</taxon>
        <taxon>Parasutterella</taxon>
    </lineage>
</organism>
<keyword evidence="1" id="KW-0812">Transmembrane</keyword>
<keyword evidence="1" id="KW-1133">Transmembrane helix</keyword>
<protein>
    <submittedName>
        <fullName evidence="2">Uncharacterized protein</fullName>
    </submittedName>
</protein>
<dbReference type="OrthoDB" id="9157316at2"/>
<sequence>MEESSFFNYWFTFFFALGFCFWFPMYVVKTRGKGLPDWGLACCIVLLFLFLPLLSLSFIRDVFPALWLGVENGGLDAVNTDMLSESLSQMSTLEQTCIGLSVLGIIGSMILNGFSAWMLYTRRVRRGLLTAFRLMWISALVIVVSVGVLPLILLGAQGFDLVRQSALALAGYVVLLLGITAYLKTNKNIASYYPLERDDK</sequence>
<name>A0A6L6YHN5_9BURK</name>
<feature type="transmembrane region" description="Helical" evidence="1">
    <location>
        <begin position="132"/>
        <end position="153"/>
    </location>
</feature>
<feature type="transmembrane region" description="Helical" evidence="1">
    <location>
        <begin position="38"/>
        <end position="59"/>
    </location>
</feature>
<comment type="caution">
    <text evidence="2">The sequence shown here is derived from an EMBL/GenBank/DDBJ whole genome shotgun (WGS) entry which is preliminary data.</text>
</comment>
<dbReference type="Proteomes" id="UP000472580">
    <property type="component" value="Unassembled WGS sequence"/>
</dbReference>
<feature type="transmembrane region" description="Helical" evidence="1">
    <location>
        <begin position="98"/>
        <end position="120"/>
    </location>
</feature>
<feature type="transmembrane region" description="Helical" evidence="1">
    <location>
        <begin position="165"/>
        <end position="183"/>
    </location>
</feature>
<evidence type="ECO:0000313" key="3">
    <source>
        <dbReference type="Proteomes" id="UP000472580"/>
    </source>
</evidence>
<reference evidence="2 3" key="1">
    <citation type="submission" date="2019-12" db="EMBL/GenBank/DDBJ databases">
        <title>Microbes associate with the intestines of laboratory mice.</title>
        <authorList>
            <person name="Navarre W."/>
            <person name="Wong E."/>
        </authorList>
    </citation>
    <scope>NUCLEOTIDE SEQUENCE [LARGE SCALE GENOMIC DNA]</scope>
    <source>
        <strain evidence="2 3">NM82_D38</strain>
    </source>
</reference>